<evidence type="ECO:0000256" key="5">
    <source>
        <dbReference type="ARBA" id="ARBA00022989"/>
    </source>
</evidence>
<evidence type="ECO:0000256" key="8">
    <source>
        <dbReference type="SAM" id="Phobius"/>
    </source>
</evidence>
<dbReference type="GO" id="GO:0022857">
    <property type="term" value="F:transmembrane transporter activity"/>
    <property type="evidence" value="ECO:0007669"/>
    <property type="project" value="InterPro"/>
</dbReference>
<evidence type="ECO:0000256" key="1">
    <source>
        <dbReference type="ARBA" id="ARBA00004651"/>
    </source>
</evidence>
<dbReference type="AlphaFoldDB" id="A0AB39P9D3"/>
<dbReference type="EMBL" id="CP163435">
    <property type="protein sequence ID" value="XDQ26692.1"/>
    <property type="molecule type" value="Genomic_DNA"/>
</dbReference>
<reference evidence="9" key="1">
    <citation type="submission" date="2024-07" db="EMBL/GenBank/DDBJ databases">
        <authorList>
            <person name="Yu S.T."/>
        </authorList>
    </citation>
    <scope>NUCLEOTIDE SEQUENCE</scope>
    <source>
        <strain evidence="9">R21</strain>
    </source>
</reference>
<comment type="subcellular location">
    <subcellularLocation>
        <location evidence="1">Cell membrane</location>
        <topology evidence="1">Multi-pass membrane protein</topology>
    </subcellularLocation>
</comment>
<dbReference type="Gene3D" id="1.20.1250.20">
    <property type="entry name" value="MFS general substrate transporter like domains"/>
    <property type="match status" value="2"/>
</dbReference>
<feature type="transmembrane region" description="Helical" evidence="8">
    <location>
        <begin position="277"/>
        <end position="295"/>
    </location>
</feature>
<feature type="transmembrane region" description="Helical" evidence="8">
    <location>
        <begin position="364"/>
        <end position="386"/>
    </location>
</feature>
<feature type="transmembrane region" description="Helical" evidence="8">
    <location>
        <begin position="213"/>
        <end position="235"/>
    </location>
</feature>
<evidence type="ECO:0000256" key="2">
    <source>
        <dbReference type="ARBA" id="ARBA00022448"/>
    </source>
</evidence>
<feature type="transmembrane region" description="Helical" evidence="8">
    <location>
        <begin position="167"/>
        <end position="188"/>
    </location>
</feature>
<proteinExistence type="predicted"/>
<dbReference type="SUPFAM" id="SSF103473">
    <property type="entry name" value="MFS general substrate transporter"/>
    <property type="match status" value="1"/>
</dbReference>
<dbReference type="RefSeq" id="WP_369233945.1">
    <property type="nucleotide sequence ID" value="NZ_CP163435.1"/>
</dbReference>
<dbReference type="PANTHER" id="PTHR23517:SF2">
    <property type="entry name" value="MULTIDRUG RESISTANCE PROTEIN MDTH"/>
    <property type="match status" value="1"/>
</dbReference>
<organism evidence="9">
    <name type="scientific">Streptomyces sp. R21</name>
    <dbReference type="NCBI Taxonomy" id="3238627"/>
    <lineage>
        <taxon>Bacteria</taxon>
        <taxon>Bacillati</taxon>
        <taxon>Actinomycetota</taxon>
        <taxon>Actinomycetes</taxon>
        <taxon>Kitasatosporales</taxon>
        <taxon>Streptomycetaceae</taxon>
        <taxon>Streptomyces</taxon>
    </lineage>
</organism>
<keyword evidence="4 8" id="KW-0812">Transmembrane</keyword>
<keyword evidence="3" id="KW-1003">Cell membrane</keyword>
<name>A0AB39P9D3_9ACTN</name>
<accession>A0AB39P9D3</accession>
<keyword evidence="6 8" id="KW-0472">Membrane</keyword>
<dbReference type="InterPro" id="IPR011701">
    <property type="entry name" value="MFS"/>
</dbReference>
<keyword evidence="2" id="KW-0813">Transport</keyword>
<dbReference type="GO" id="GO:0005886">
    <property type="term" value="C:plasma membrane"/>
    <property type="evidence" value="ECO:0007669"/>
    <property type="project" value="UniProtKB-SubCell"/>
</dbReference>
<sequence>MAQERTPLRDFMPILQGAALVEWTGTGLFLAVSTVYFVKVVGLSPASVGTGLTLAGAVAMGAALLVARLAAAYGPRRLLVGVNLARAVATLAYLRVDSWSSFLLVAALTAITDQSAPPLIQAYVGARVRQDLRTRVMALQRTVVNVGISLGGLIAGVTLGSDTRASFRWLLIGGAVAYVLVAVVFAAARGEGGVRRETGALRPLLRERRLRNLWAFGVVMALWTPILNLAFPLWLLTRTDVPQRMVGVLYAVNTVACIALQYPMNRFARTIGSAWRSYAAAAVLLALTCVAFAVAPSFHGAAVPVSFTVAVLLLTAAELLQVGASWTLSYELAPAASRSAFLVLFGMGRTAGTRVAGPLLMTGVVLASGAAGWIALAAAFLLSGLYPLSALRALRGSDDATAPDESRSDDPPVMDGEAVARGKTVSAA</sequence>
<evidence type="ECO:0000313" key="9">
    <source>
        <dbReference type="EMBL" id="XDQ26692.1"/>
    </source>
</evidence>
<protein>
    <submittedName>
        <fullName evidence="9">MFS transporter</fullName>
    </submittedName>
</protein>
<feature type="transmembrane region" description="Helical" evidence="8">
    <location>
        <begin position="50"/>
        <end position="71"/>
    </location>
</feature>
<feature type="region of interest" description="Disordered" evidence="7">
    <location>
        <begin position="399"/>
        <end position="428"/>
    </location>
</feature>
<evidence type="ECO:0000256" key="6">
    <source>
        <dbReference type="ARBA" id="ARBA00023136"/>
    </source>
</evidence>
<evidence type="ECO:0000256" key="3">
    <source>
        <dbReference type="ARBA" id="ARBA00022475"/>
    </source>
</evidence>
<dbReference type="Pfam" id="PF07690">
    <property type="entry name" value="MFS_1"/>
    <property type="match status" value="1"/>
</dbReference>
<evidence type="ECO:0000256" key="7">
    <source>
        <dbReference type="SAM" id="MobiDB-lite"/>
    </source>
</evidence>
<keyword evidence="5 8" id="KW-1133">Transmembrane helix</keyword>
<evidence type="ECO:0000256" key="4">
    <source>
        <dbReference type="ARBA" id="ARBA00022692"/>
    </source>
</evidence>
<feature type="transmembrane region" description="Helical" evidence="8">
    <location>
        <begin position="247"/>
        <end position="265"/>
    </location>
</feature>
<feature type="transmembrane region" description="Helical" evidence="8">
    <location>
        <begin position="301"/>
        <end position="320"/>
    </location>
</feature>
<feature type="transmembrane region" description="Helical" evidence="8">
    <location>
        <begin position="138"/>
        <end position="161"/>
    </location>
</feature>
<dbReference type="InterPro" id="IPR050171">
    <property type="entry name" value="MFS_Transporters"/>
</dbReference>
<dbReference type="InterPro" id="IPR036259">
    <property type="entry name" value="MFS_trans_sf"/>
</dbReference>
<gene>
    <name evidence="9" type="ORF">AB5J56_19140</name>
</gene>
<feature type="transmembrane region" description="Helical" evidence="8">
    <location>
        <begin position="20"/>
        <end position="38"/>
    </location>
</feature>
<dbReference type="PANTHER" id="PTHR23517">
    <property type="entry name" value="RESISTANCE PROTEIN MDTM, PUTATIVE-RELATED-RELATED"/>
    <property type="match status" value="1"/>
</dbReference>